<keyword evidence="1" id="KW-0805">Transcription regulation</keyword>
<evidence type="ECO:0000256" key="4">
    <source>
        <dbReference type="ARBA" id="ARBA00023163"/>
    </source>
</evidence>
<proteinExistence type="predicted"/>
<reference evidence="6 7" key="1">
    <citation type="submission" date="2018-01" db="EMBL/GenBank/DDBJ databases">
        <title>Draft genome sequence of Jiangella sp. GTF31.</title>
        <authorList>
            <person name="Sahin N."/>
            <person name="Ay H."/>
            <person name="Saygin H."/>
        </authorList>
    </citation>
    <scope>NUCLEOTIDE SEQUENCE [LARGE SCALE GENOMIC DNA]</scope>
    <source>
        <strain evidence="6 7">GTF31</strain>
    </source>
</reference>
<dbReference type="AlphaFoldDB" id="A0A2W2C2S9"/>
<dbReference type="InterPro" id="IPR018060">
    <property type="entry name" value="HTH_AraC"/>
</dbReference>
<evidence type="ECO:0000313" key="6">
    <source>
        <dbReference type="EMBL" id="PZF82499.1"/>
    </source>
</evidence>
<evidence type="ECO:0000256" key="2">
    <source>
        <dbReference type="ARBA" id="ARBA00023125"/>
    </source>
</evidence>
<keyword evidence="4" id="KW-0804">Transcription</keyword>
<organism evidence="6 7">
    <name type="scientific">Jiangella anatolica</name>
    <dbReference type="NCBI Taxonomy" id="2670374"/>
    <lineage>
        <taxon>Bacteria</taxon>
        <taxon>Bacillati</taxon>
        <taxon>Actinomycetota</taxon>
        <taxon>Actinomycetes</taxon>
        <taxon>Jiangellales</taxon>
        <taxon>Jiangellaceae</taxon>
        <taxon>Jiangella</taxon>
    </lineage>
</organism>
<comment type="caution">
    <text evidence="6">The sequence shown here is derived from an EMBL/GenBank/DDBJ whole genome shotgun (WGS) entry which is preliminary data.</text>
</comment>
<dbReference type="InterPro" id="IPR018062">
    <property type="entry name" value="HTH_AraC-typ_CS"/>
</dbReference>
<accession>A0A2W2C2S9</accession>
<dbReference type="Proteomes" id="UP000248764">
    <property type="component" value="Unassembled WGS sequence"/>
</dbReference>
<dbReference type="EMBL" id="POTW01000037">
    <property type="protein sequence ID" value="PZF82499.1"/>
    <property type="molecule type" value="Genomic_DNA"/>
</dbReference>
<dbReference type="InterPro" id="IPR014710">
    <property type="entry name" value="RmlC-like_jellyroll"/>
</dbReference>
<feature type="domain" description="HTH araC/xylS-type" evidence="5">
    <location>
        <begin position="175"/>
        <end position="273"/>
    </location>
</feature>
<evidence type="ECO:0000259" key="5">
    <source>
        <dbReference type="PROSITE" id="PS01124"/>
    </source>
</evidence>
<dbReference type="GO" id="GO:0003700">
    <property type="term" value="F:DNA-binding transcription factor activity"/>
    <property type="evidence" value="ECO:0007669"/>
    <property type="project" value="InterPro"/>
</dbReference>
<dbReference type="SMART" id="SM00342">
    <property type="entry name" value="HTH_ARAC"/>
    <property type="match status" value="1"/>
</dbReference>
<evidence type="ECO:0000256" key="1">
    <source>
        <dbReference type="ARBA" id="ARBA00023015"/>
    </source>
</evidence>
<dbReference type="Gene3D" id="1.10.10.60">
    <property type="entry name" value="Homeodomain-like"/>
    <property type="match status" value="2"/>
</dbReference>
<dbReference type="InterPro" id="IPR050204">
    <property type="entry name" value="AraC_XylS_family_regulators"/>
</dbReference>
<dbReference type="InterPro" id="IPR009057">
    <property type="entry name" value="Homeodomain-like_sf"/>
</dbReference>
<dbReference type="Pfam" id="PF02311">
    <property type="entry name" value="AraC_binding"/>
    <property type="match status" value="1"/>
</dbReference>
<dbReference type="PROSITE" id="PS00041">
    <property type="entry name" value="HTH_ARAC_FAMILY_1"/>
    <property type="match status" value="1"/>
</dbReference>
<dbReference type="PANTHER" id="PTHR46796">
    <property type="entry name" value="HTH-TYPE TRANSCRIPTIONAL ACTIVATOR RHAS-RELATED"/>
    <property type="match status" value="1"/>
</dbReference>
<dbReference type="PROSITE" id="PS01124">
    <property type="entry name" value="HTH_ARAC_FAMILY_2"/>
    <property type="match status" value="1"/>
</dbReference>
<dbReference type="InterPro" id="IPR037923">
    <property type="entry name" value="HTH-like"/>
</dbReference>
<protein>
    <recommendedName>
        <fullName evidence="5">HTH araC/xylS-type domain-containing protein</fullName>
    </recommendedName>
</protein>
<dbReference type="SUPFAM" id="SSF51215">
    <property type="entry name" value="Regulatory protein AraC"/>
    <property type="match status" value="1"/>
</dbReference>
<dbReference type="SUPFAM" id="SSF46689">
    <property type="entry name" value="Homeodomain-like"/>
    <property type="match status" value="2"/>
</dbReference>
<dbReference type="GO" id="GO:0043565">
    <property type="term" value="F:sequence-specific DNA binding"/>
    <property type="evidence" value="ECO:0007669"/>
    <property type="project" value="InterPro"/>
</dbReference>
<dbReference type="RefSeq" id="WP_111255719.1">
    <property type="nucleotide sequence ID" value="NZ_POTW01000037.1"/>
</dbReference>
<evidence type="ECO:0000256" key="3">
    <source>
        <dbReference type="ARBA" id="ARBA00023159"/>
    </source>
</evidence>
<sequence length="276" mass="30478">MTDLIERYTVESLLPVDLGARVIRQRLTSAGVHWHDYYELCLVLSGTAEHVLNGEPLTIGAGSAFLLSPADLHELRVLGPEPLDCYNTVIEPALMERQLAALGPASVHGFPWRADDFGGAGPDLRRLRAECEEPRLGSSLLVEALVAGLVVELARRCDVGSGPRVRRPAGEDQLRDAVLFVDRHFREPITLADVAARAHLSANYFSERFRQFTGTPFQLYLQERRLRFARSLLAASALSVSEVCHASGFNSLSHFGRAYRRRYGAAPSAGHESMKM</sequence>
<keyword evidence="7" id="KW-1185">Reference proteome</keyword>
<dbReference type="Gene3D" id="2.60.120.10">
    <property type="entry name" value="Jelly Rolls"/>
    <property type="match status" value="1"/>
</dbReference>
<keyword evidence="2" id="KW-0238">DNA-binding</keyword>
<gene>
    <name evidence="6" type="ORF">C1I92_16370</name>
</gene>
<dbReference type="InterPro" id="IPR003313">
    <property type="entry name" value="AraC-bd"/>
</dbReference>
<evidence type="ECO:0000313" key="7">
    <source>
        <dbReference type="Proteomes" id="UP000248764"/>
    </source>
</evidence>
<dbReference type="Pfam" id="PF12833">
    <property type="entry name" value="HTH_18"/>
    <property type="match status" value="1"/>
</dbReference>
<keyword evidence="3" id="KW-0010">Activator</keyword>
<name>A0A2W2C2S9_9ACTN</name>